<name>A0A2I0T1Y9_LIMLA</name>
<keyword evidence="8" id="KW-1185">Reference proteome</keyword>
<dbReference type="PANTHER" id="PTHR11640:SF156">
    <property type="entry name" value="HEPARAN SULFATE PROTEOGLYCAN 2"/>
    <property type="match status" value="1"/>
</dbReference>
<keyword evidence="3" id="KW-1015">Disulfide bond</keyword>
<accession>A0A2I0T1Y9</accession>
<dbReference type="PROSITE" id="PS50835">
    <property type="entry name" value="IG_LIKE"/>
    <property type="match status" value="4"/>
</dbReference>
<feature type="domain" description="Ig-like" evidence="6">
    <location>
        <begin position="255"/>
        <end position="334"/>
    </location>
</feature>
<evidence type="ECO:0000313" key="7">
    <source>
        <dbReference type="EMBL" id="PKU27791.1"/>
    </source>
</evidence>
<evidence type="ECO:0000256" key="4">
    <source>
        <dbReference type="ARBA" id="ARBA00023180"/>
    </source>
</evidence>
<dbReference type="GO" id="GO:0050839">
    <property type="term" value="F:cell adhesion molecule binding"/>
    <property type="evidence" value="ECO:0007669"/>
    <property type="project" value="TreeGrafter"/>
</dbReference>
<keyword evidence="2" id="KW-0472">Membrane</keyword>
<evidence type="ECO:0000256" key="2">
    <source>
        <dbReference type="ARBA" id="ARBA00023136"/>
    </source>
</evidence>
<evidence type="ECO:0000256" key="3">
    <source>
        <dbReference type="ARBA" id="ARBA00023157"/>
    </source>
</evidence>
<dbReference type="InterPro" id="IPR007110">
    <property type="entry name" value="Ig-like_dom"/>
</dbReference>
<dbReference type="FunFam" id="2.60.40.10:FF:001104">
    <property type="entry name" value="Heparan sulfate proteoglycan 2"/>
    <property type="match status" value="1"/>
</dbReference>
<feature type="domain" description="Ig-like" evidence="6">
    <location>
        <begin position="158"/>
        <end position="244"/>
    </location>
</feature>
<gene>
    <name evidence="7" type="ORF">llap_21905</name>
</gene>
<dbReference type="InterPro" id="IPR051275">
    <property type="entry name" value="Cell_adhesion_signaling"/>
</dbReference>
<dbReference type="SMART" id="SM00409">
    <property type="entry name" value="IG"/>
    <property type="match status" value="3"/>
</dbReference>
<comment type="subcellular location">
    <subcellularLocation>
        <location evidence="1">Membrane</location>
        <topology evidence="1">Single-pass type I membrane protein</topology>
    </subcellularLocation>
</comment>
<evidence type="ECO:0000313" key="8">
    <source>
        <dbReference type="Proteomes" id="UP000233556"/>
    </source>
</evidence>
<reference evidence="8" key="2">
    <citation type="submission" date="2017-12" db="EMBL/GenBank/DDBJ databases">
        <title>Genome sequence of the Bar-tailed Godwit (Limosa lapponica baueri).</title>
        <authorList>
            <person name="Lima N.C.B."/>
            <person name="Parody-Merino A.M."/>
            <person name="Battley P.F."/>
            <person name="Fidler A.E."/>
            <person name="Prosdocimi F."/>
        </authorList>
    </citation>
    <scope>NUCLEOTIDE SEQUENCE [LARGE SCALE GENOMIC DNA]</scope>
</reference>
<dbReference type="GO" id="GO:0005886">
    <property type="term" value="C:plasma membrane"/>
    <property type="evidence" value="ECO:0007669"/>
    <property type="project" value="TreeGrafter"/>
</dbReference>
<dbReference type="InterPro" id="IPR036179">
    <property type="entry name" value="Ig-like_dom_sf"/>
</dbReference>
<organism evidence="7 8">
    <name type="scientific">Limosa lapponica baueri</name>
    <dbReference type="NCBI Taxonomy" id="1758121"/>
    <lineage>
        <taxon>Eukaryota</taxon>
        <taxon>Metazoa</taxon>
        <taxon>Chordata</taxon>
        <taxon>Craniata</taxon>
        <taxon>Vertebrata</taxon>
        <taxon>Euteleostomi</taxon>
        <taxon>Archelosauria</taxon>
        <taxon>Archosauria</taxon>
        <taxon>Dinosauria</taxon>
        <taxon>Saurischia</taxon>
        <taxon>Theropoda</taxon>
        <taxon>Coelurosauria</taxon>
        <taxon>Aves</taxon>
        <taxon>Neognathae</taxon>
        <taxon>Neoaves</taxon>
        <taxon>Charadriiformes</taxon>
        <taxon>Scolopacidae</taxon>
        <taxon>Limosa</taxon>
    </lineage>
</organism>
<dbReference type="EMBL" id="KZ524391">
    <property type="protein sequence ID" value="PKU27791.1"/>
    <property type="molecule type" value="Genomic_DNA"/>
</dbReference>
<keyword evidence="5" id="KW-0393">Immunoglobulin domain</keyword>
<protein>
    <recommendedName>
        <fullName evidence="6">Ig-like domain-containing protein</fullName>
    </recommendedName>
</protein>
<dbReference type="Pfam" id="PF13927">
    <property type="entry name" value="Ig_3"/>
    <property type="match status" value="3"/>
</dbReference>
<sequence length="401" mass="42805">MGPHRCWGPVGTFNSAPAAAGVTPPIRIESSASSVTEGQTLDLDCLVAGQGQATITWYKRGGSLPPKHQISGSRLRLSQLSVADSGEYVCRADMGSVSREATITVTVTSRDSSSYRLQSPIISIDPHSMAVAPGEDATFKCRVHDGARPINITWRMGPGQHLQGPVTVKEGKSLSVECLGRGEPRPLVRWSRPGSRQKVEHQTLLHMDSQAILQLSPAKPEHAGTYVCTAHSALGSAQARVDISVETAQRHPGAPEVTAPPAVTVVAGDTATLHCTARGEPSPRIEWSKLRAPLPWQHRVVNGSLVIPRAAQQDSGQYICNASSPAGSAEVFVTLDVETHIHLLHPSIFPFLVDSSTTHPPQHMPIYFSPTSSIHPFLVDSSIPAHTHVSISSQTPPSTPS</sequence>
<evidence type="ECO:0000259" key="6">
    <source>
        <dbReference type="PROSITE" id="PS50835"/>
    </source>
</evidence>
<dbReference type="SUPFAM" id="SSF48726">
    <property type="entry name" value="Immunoglobulin"/>
    <property type="match status" value="4"/>
</dbReference>
<dbReference type="GO" id="GO:0005911">
    <property type="term" value="C:cell-cell junction"/>
    <property type="evidence" value="ECO:0007669"/>
    <property type="project" value="TreeGrafter"/>
</dbReference>
<dbReference type="FunFam" id="2.60.40.10:FF:000032">
    <property type="entry name" value="palladin isoform X1"/>
    <property type="match status" value="1"/>
</dbReference>
<proteinExistence type="predicted"/>
<dbReference type="InterPro" id="IPR003599">
    <property type="entry name" value="Ig_sub"/>
</dbReference>
<dbReference type="Proteomes" id="UP000233556">
    <property type="component" value="Unassembled WGS sequence"/>
</dbReference>
<reference evidence="8" key="1">
    <citation type="submission" date="2017-11" db="EMBL/GenBank/DDBJ databases">
        <authorList>
            <person name="Lima N.C."/>
            <person name="Parody-Merino A.M."/>
            <person name="Battley P.F."/>
            <person name="Fidler A.E."/>
            <person name="Prosdocimi F."/>
        </authorList>
    </citation>
    <scope>NUCLEOTIDE SEQUENCE [LARGE SCALE GENOMIC DNA]</scope>
</reference>
<dbReference type="Gene3D" id="2.60.40.10">
    <property type="entry name" value="Immunoglobulins"/>
    <property type="match status" value="4"/>
</dbReference>
<evidence type="ECO:0000256" key="1">
    <source>
        <dbReference type="ARBA" id="ARBA00004479"/>
    </source>
</evidence>
<dbReference type="OrthoDB" id="9374411at2759"/>
<dbReference type="GO" id="GO:0098609">
    <property type="term" value="P:cell-cell adhesion"/>
    <property type="evidence" value="ECO:0007669"/>
    <property type="project" value="TreeGrafter"/>
</dbReference>
<feature type="domain" description="Ig-like" evidence="6">
    <location>
        <begin position="120"/>
        <end position="154"/>
    </location>
</feature>
<dbReference type="AlphaFoldDB" id="A0A2I0T1Y9"/>
<evidence type="ECO:0000256" key="5">
    <source>
        <dbReference type="ARBA" id="ARBA00023319"/>
    </source>
</evidence>
<dbReference type="InterPro" id="IPR013783">
    <property type="entry name" value="Ig-like_fold"/>
</dbReference>
<keyword evidence="4" id="KW-0325">Glycoprotein</keyword>
<dbReference type="PANTHER" id="PTHR11640">
    <property type="entry name" value="NEPHRIN"/>
    <property type="match status" value="1"/>
</dbReference>
<dbReference type="InterPro" id="IPR003598">
    <property type="entry name" value="Ig_sub2"/>
</dbReference>
<dbReference type="SMART" id="SM00408">
    <property type="entry name" value="IGc2"/>
    <property type="match status" value="3"/>
</dbReference>
<feature type="domain" description="Ig-like" evidence="6">
    <location>
        <begin position="24"/>
        <end position="106"/>
    </location>
</feature>